<feature type="domain" description="HIG1" evidence="9">
    <location>
        <begin position="1067"/>
        <end position="1163"/>
    </location>
</feature>
<feature type="compositionally biased region" description="Polar residues" evidence="6">
    <location>
        <begin position="1"/>
        <end position="16"/>
    </location>
</feature>
<evidence type="ECO:0000313" key="11">
    <source>
        <dbReference type="Proteomes" id="UP001142055"/>
    </source>
</evidence>
<comment type="caution">
    <text evidence="10">The sequence shown here is derived from an EMBL/GenBank/DDBJ whole genome shotgun (WGS) entry which is preliminary data.</text>
</comment>
<feature type="transmembrane region" description="Helical" evidence="7">
    <location>
        <begin position="205"/>
        <end position="234"/>
    </location>
</feature>
<feature type="transmembrane region" description="Helical" evidence="7">
    <location>
        <begin position="454"/>
        <end position="476"/>
    </location>
</feature>
<evidence type="ECO:0008006" key="12">
    <source>
        <dbReference type="Google" id="ProtNLM"/>
    </source>
</evidence>
<dbReference type="InterPro" id="IPR019138">
    <property type="entry name" value="De-etiolated_protein_1_Det1"/>
</dbReference>
<keyword evidence="5 7" id="KW-0472">Membrane</keyword>
<dbReference type="GO" id="GO:0032436">
    <property type="term" value="P:positive regulation of proteasomal ubiquitin-dependent protein catabolic process"/>
    <property type="evidence" value="ECO:0007669"/>
    <property type="project" value="TreeGrafter"/>
</dbReference>
<feature type="transmembrane region" description="Helical" evidence="7">
    <location>
        <begin position="1099"/>
        <end position="1116"/>
    </location>
</feature>
<evidence type="ECO:0000259" key="8">
    <source>
        <dbReference type="PROSITE" id="PS50850"/>
    </source>
</evidence>
<dbReference type="PANTHER" id="PTHR13374">
    <property type="entry name" value="DET1 HOMOLOG DE-ETIOLATED-1 HOMOLOG"/>
    <property type="match status" value="1"/>
</dbReference>
<feature type="region of interest" description="Disordered" evidence="6">
    <location>
        <begin position="1"/>
        <end position="31"/>
    </location>
</feature>
<dbReference type="GO" id="GO:1990756">
    <property type="term" value="F:ubiquitin-like ligase-substrate adaptor activity"/>
    <property type="evidence" value="ECO:0007669"/>
    <property type="project" value="TreeGrafter"/>
</dbReference>
<dbReference type="PROSITE" id="PS50850">
    <property type="entry name" value="MFS"/>
    <property type="match status" value="1"/>
</dbReference>
<proteinExistence type="predicted"/>
<keyword evidence="11" id="KW-1185">Reference proteome</keyword>
<feature type="transmembrane region" description="Helical" evidence="7">
    <location>
        <begin position="1136"/>
        <end position="1153"/>
    </location>
</feature>
<feature type="transmembrane region" description="Helical" evidence="7">
    <location>
        <begin position="389"/>
        <end position="409"/>
    </location>
</feature>
<sequence>MESTVNSQNHLNQTNPIDGINLKKTFTKGNRPRKLSYNSKNVLKYKSNIRQTSSKVLARTTCPPPRRKGLRRSLSYDTLPKMKKKMTICQPIAVQRRLAVSRIKVQFRHKDQHLILICLAMISFTSMLAMAIIAPFFPTEAAQKGMRESVNGLVFSVYALVLMVFSPVMSIIIPTVGSKLTLLVGVFVAGISNILFGLLDQIDDLQIFTTFCFLVRIFEAIGATAFSTATYTILMEEFSDNIGTAFSIVETSVGLGLSLGPAVGGFLYSIGGYGLPFFVLGGIMLATIPMCMCIIRESNNYKVIKSPLKSYIKIFTISKVAINGFVIVILAQLLSFLDPTMEPHLRQIGLAPHYVSLVFLIMSATYTLSSPVIGWISTVVPNKFQLMSIGLFLLTIEFLFLGPIDLFQIDTTFTQTAVTMAFIGVSYSIAFIPTFETLLALAIKNGFSDDIGTYSLVSGVWSSFCSLGEILGPVFGGFLTEHFGFKKAATSMSMCALVAAIICSVTCIYFDEFKPYKRKNKSNEKKDSRALNHMVPFKVNVICCVTQNIVNDVNSCPLENIEKPNCFLRKFTYDGRYLMAFSSDQTSVEIYEYQGPAAAAHLLQDIPSTNQDFLDYSGPKVAHIRKNIFSCFFKLKHLINVTINGEQLNRECSLFTENHRFAIVVSAAFANEESAVFYDLYQNNESLPIGSRSLLEDYTVHIIDINQGRVIDRRTFKTDKIFLSYNHGIYLHKNTLAVLSIQHQTIHIFHISKEGYFINVRKIGRFCFEDDNYLVGMGHPQPMRPSRINNSVRPFRETPFNSLKHRLLVFLYKFYKFNSTVKGDNLPIKKFFYNFNIFANLRIWKMQLLDDEHILIKYEQEEMLLNRDNIFRGYNMFVVYNLRTSEIINAYPQSSDQFLYIYENFLDYFRHPSYYICSLSNNINAKQLHDQLLKACTQAKNGSHSDAVKMILAILPLNAQSYSPSPYLDLSLFSYDERSICVYEKPRQCNDLPVRFYDRQSNRLLYKLTMKPEANRNSGRRLVAYILHPTDPLVISVIRSNSQYTVNLHLRHNNPQSNEMMNMNQPPQPSQAFFVPSTNNLSYGDDENRILKKIKESPVLPIATLGFLGVGGYRIYKARSRGGLKLSLFLIHTRLAAQGLAVGVLGSLVLYSLGERFYKNVWKENSTDNGKGSSN</sequence>
<feature type="transmembrane region" description="Helical" evidence="7">
    <location>
        <begin position="149"/>
        <end position="173"/>
    </location>
</feature>
<dbReference type="InterPro" id="IPR011701">
    <property type="entry name" value="MFS"/>
</dbReference>
<evidence type="ECO:0000256" key="7">
    <source>
        <dbReference type="SAM" id="Phobius"/>
    </source>
</evidence>
<comment type="subcellular location">
    <subcellularLocation>
        <location evidence="1">Membrane</location>
        <topology evidence="1">Multi-pass membrane protein</topology>
    </subcellularLocation>
    <subcellularLocation>
        <location evidence="2">Mitochondrion</location>
    </subcellularLocation>
</comment>
<dbReference type="InterPro" id="IPR007667">
    <property type="entry name" value="Hypoxia_induced_domain"/>
</dbReference>
<dbReference type="SUPFAM" id="SSF103473">
    <property type="entry name" value="MFS general substrate transporter"/>
    <property type="match status" value="1"/>
</dbReference>
<dbReference type="GO" id="GO:0016020">
    <property type="term" value="C:membrane"/>
    <property type="evidence" value="ECO:0007669"/>
    <property type="project" value="UniProtKB-SubCell"/>
</dbReference>
<name>A0A9Q0MCM2_BLOTA</name>
<keyword evidence="3 7" id="KW-0812">Transmembrane</keyword>
<dbReference type="InterPro" id="IPR020846">
    <property type="entry name" value="MFS_dom"/>
</dbReference>
<dbReference type="InterPro" id="IPR036259">
    <property type="entry name" value="MFS_trans_sf"/>
</dbReference>
<evidence type="ECO:0000256" key="6">
    <source>
        <dbReference type="SAM" id="MobiDB-lite"/>
    </source>
</evidence>
<feature type="transmembrane region" description="Helical" evidence="7">
    <location>
        <begin position="114"/>
        <end position="137"/>
    </location>
</feature>
<dbReference type="Pfam" id="PF09737">
    <property type="entry name" value="Det1"/>
    <property type="match status" value="1"/>
</dbReference>
<dbReference type="Gene3D" id="1.20.1250.20">
    <property type="entry name" value="MFS general substrate transporter like domains"/>
    <property type="match status" value="1"/>
</dbReference>
<feature type="transmembrane region" description="Helical" evidence="7">
    <location>
        <begin position="246"/>
        <end position="268"/>
    </location>
</feature>
<dbReference type="GO" id="GO:0022857">
    <property type="term" value="F:transmembrane transporter activity"/>
    <property type="evidence" value="ECO:0007669"/>
    <property type="project" value="InterPro"/>
</dbReference>
<keyword evidence="4 7" id="KW-1133">Transmembrane helix</keyword>
<feature type="transmembrane region" description="Helical" evidence="7">
    <location>
        <begin position="180"/>
        <end position="199"/>
    </location>
</feature>
<dbReference type="EMBL" id="JAPWDV010000001">
    <property type="protein sequence ID" value="KAJ6223426.1"/>
    <property type="molecule type" value="Genomic_DNA"/>
</dbReference>
<dbReference type="Pfam" id="PF04588">
    <property type="entry name" value="HIG_1_N"/>
    <property type="match status" value="1"/>
</dbReference>
<dbReference type="PRINTS" id="PR01035">
    <property type="entry name" value="TCRTETA"/>
</dbReference>
<dbReference type="GO" id="GO:0005634">
    <property type="term" value="C:nucleus"/>
    <property type="evidence" value="ECO:0007669"/>
    <property type="project" value="TreeGrafter"/>
</dbReference>
<evidence type="ECO:0000256" key="1">
    <source>
        <dbReference type="ARBA" id="ARBA00004141"/>
    </source>
</evidence>
<feature type="transmembrane region" description="Helical" evidence="7">
    <location>
        <begin position="316"/>
        <end position="334"/>
    </location>
</feature>
<feature type="transmembrane region" description="Helical" evidence="7">
    <location>
        <begin position="274"/>
        <end position="295"/>
    </location>
</feature>
<dbReference type="PROSITE" id="PS51503">
    <property type="entry name" value="HIG1"/>
    <property type="match status" value="1"/>
</dbReference>
<dbReference type="GO" id="GO:0005739">
    <property type="term" value="C:mitochondrion"/>
    <property type="evidence" value="ECO:0007669"/>
    <property type="project" value="UniProtKB-SubCell"/>
</dbReference>
<dbReference type="GO" id="GO:0031461">
    <property type="term" value="C:cullin-RING ubiquitin ligase complex"/>
    <property type="evidence" value="ECO:0007669"/>
    <property type="project" value="TreeGrafter"/>
</dbReference>
<dbReference type="GO" id="GO:0016567">
    <property type="term" value="P:protein ubiquitination"/>
    <property type="evidence" value="ECO:0007669"/>
    <property type="project" value="TreeGrafter"/>
</dbReference>
<dbReference type="InterPro" id="IPR001958">
    <property type="entry name" value="Tet-R_TetA/multi-R_MdtG-like"/>
</dbReference>
<dbReference type="OMA" id="YTILMEE"/>
<dbReference type="PANTHER" id="PTHR13374:SF3">
    <property type="entry name" value="DET1 HOMOLOG"/>
    <property type="match status" value="1"/>
</dbReference>
<dbReference type="Proteomes" id="UP001142055">
    <property type="component" value="Chromosome 1"/>
</dbReference>
<gene>
    <name evidence="10" type="ORF">RDWZM_001971</name>
</gene>
<dbReference type="AlphaFoldDB" id="A0A9Q0MCM2"/>
<feature type="domain" description="Major facilitator superfamily (MFS) profile" evidence="8">
    <location>
        <begin position="115"/>
        <end position="518"/>
    </location>
</feature>
<feature type="transmembrane region" description="Helical" evidence="7">
    <location>
        <begin position="354"/>
        <end position="377"/>
    </location>
</feature>
<organism evidence="10 11">
    <name type="scientific">Blomia tropicalis</name>
    <name type="common">Mite</name>
    <dbReference type="NCBI Taxonomy" id="40697"/>
    <lineage>
        <taxon>Eukaryota</taxon>
        <taxon>Metazoa</taxon>
        <taxon>Ecdysozoa</taxon>
        <taxon>Arthropoda</taxon>
        <taxon>Chelicerata</taxon>
        <taxon>Arachnida</taxon>
        <taxon>Acari</taxon>
        <taxon>Acariformes</taxon>
        <taxon>Sarcoptiformes</taxon>
        <taxon>Astigmata</taxon>
        <taxon>Glycyphagoidea</taxon>
        <taxon>Echimyopodidae</taxon>
        <taxon>Blomia</taxon>
    </lineage>
</organism>
<feature type="transmembrane region" description="Helical" evidence="7">
    <location>
        <begin position="421"/>
        <end position="442"/>
    </location>
</feature>
<feature type="transmembrane region" description="Helical" evidence="7">
    <location>
        <begin position="488"/>
        <end position="510"/>
    </location>
</feature>
<reference evidence="10" key="1">
    <citation type="submission" date="2022-12" db="EMBL/GenBank/DDBJ databases">
        <title>Genome assemblies of Blomia tropicalis.</title>
        <authorList>
            <person name="Cui Y."/>
        </authorList>
    </citation>
    <scope>NUCLEOTIDE SEQUENCE</scope>
    <source>
        <tissue evidence="10">Adult mites</tissue>
    </source>
</reference>
<dbReference type="GO" id="GO:0031625">
    <property type="term" value="F:ubiquitin protein ligase binding"/>
    <property type="evidence" value="ECO:0007669"/>
    <property type="project" value="TreeGrafter"/>
</dbReference>
<evidence type="ECO:0000259" key="9">
    <source>
        <dbReference type="PROSITE" id="PS51503"/>
    </source>
</evidence>
<protein>
    <recommendedName>
        <fullName evidence="12">Major facilitator superfamily (MFS) profile domain-containing protein</fullName>
    </recommendedName>
</protein>
<evidence type="ECO:0000256" key="4">
    <source>
        <dbReference type="ARBA" id="ARBA00022989"/>
    </source>
</evidence>
<dbReference type="Gene3D" id="6.10.140.1320">
    <property type="match status" value="1"/>
</dbReference>
<evidence type="ECO:0000256" key="3">
    <source>
        <dbReference type="ARBA" id="ARBA00022692"/>
    </source>
</evidence>
<evidence type="ECO:0000313" key="10">
    <source>
        <dbReference type="EMBL" id="KAJ6223426.1"/>
    </source>
</evidence>
<accession>A0A9Q0MCM2</accession>
<evidence type="ECO:0000256" key="2">
    <source>
        <dbReference type="ARBA" id="ARBA00004173"/>
    </source>
</evidence>
<dbReference type="Pfam" id="PF07690">
    <property type="entry name" value="MFS_1"/>
    <property type="match status" value="1"/>
</dbReference>
<evidence type="ECO:0000256" key="5">
    <source>
        <dbReference type="ARBA" id="ARBA00023136"/>
    </source>
</evidence>